<keyword evidence="7" id="KW-1185">Reference proteome</keyword>
<dbReference type="EMBL" id="JBHTJG010000012">
    <property type="protein sequence ID" value="MFD0948330.1"/>
    <property type="molecule type" value="Genomic_DNA"/>
</dbReference>
<dbReference type="SUPFAM" id="SSF53850">
    <property type="entry name" value="Periplasmic binding protein-like II"/>
    <property type="match status" value="1"/>
</dbReference>
<feature type="domain" description="HTH lysR-type" evidence="5">
    <location>
        <begin position="4"/>
        <end position="61"/>
    </location>
</feature>
<dbReference type="CDD" id="cd05466">
    <property type="entry name" value="PBP2_LTTR_substrate"/>
    <property type="match status" value="1"/>
</dbReference>
<evidence type="ECO:0000313" key="6">
    <source>
        <dbReference type="EMBL" id="MFD0948330.1"/>
    </source>
</evidence>
<evidence type="ECO:0000256" key="1">
    <source>
        <dbReference type="ARBA" id="ARBA00009437"/>
    </source>
</evidence>
<dbReference type="SUPFAM" id="SSF46785">
    <property type="entry name" value="Winged helix' DNA-binding domain"/>
    <property type="match status" value="1"/>
</dbReference>
<reference evidence="7" key="1">
    <citation type="journal article" date="2019" name="Int. J. Syst. Evol. Microbiol.">
        <title>The Global Catalogue of Microorganisms (GCM) 10K type strain sequencing project: providing services to taxonomists for standard genome sequencing and annotation.</title>
        <authorList>
            <consortium name="The Broad Institute Genomics Platform"/>
            <consortium name="The Broad Institute Genome Sequencing Center for Infectious Disease"/>
            <person name="Wu L."/>
            <person name="Ma J."/>
        </authorList>
    </citation>
    <scope>NUCLEOTIDE SEQUENCE [LARGE SCALE GENOMIC DNA]</scope>
    <source>
        <strain evidence="7">CCUG 62982</strain>
    </source>
</reference>
<keyword evidence="2" id="KW-0805">Transcription regulation</keyword>
<keyword evidence="3" id="KW-0238">DNA-binding</keyword>
<dbReference type="RefSeq" id="WP_264946340.1">
    <property type="nucleotide sequence ID" value="NZ_JAPDRA010000012.1"/>
</dbReference>
<dbReference type="InterPro" id="IPR036388">
    <property type="entry name" value="WH-like_DNA-bd_sf"/>
</dbReference>
<evidence type="ECO:0000256" key="3">
    <source>
        <dbReference type="ARBA" id="ARBA00023125"/>
    </source>
</evidence>
<comment type="caution">
    <text evidence="6">The sequence shown here is derived from an EMBL/GenBank/DDBJ whole genome shotgun (WGS) entry which is preliminary data.</text>
</comment>
<comment type="similarity">
    <text evidence="1">Belongs to the LysR transcriptional regulatory family.</text>
</comment>
<dbReference type="Pfam" id="PF00126">
    <property type="entry name" value="HTH_1"/>
    <property type="match status" value="1"/>
</dbReference>
<dbReference type="InterPro" id="IPR005119">
    <property type="entry name" value="LysR_subst-bd"/>
</dbReference>
<gene>
    <name evidence="6" type="ORF">ACFQ1E_18475</name>
</gene>
<evidence type="ECO:0000256" key="2">
    <source>
        <dbReference type="ARBA" id="ARBA00023015"/>
    </source>
</evidence>
<keyword evidence="4" id="KW-0804">Transcription</keyword>
<dbReference type="Proteomes" id="UP001596977">
    <property type="component" value="Unassembled WGS sequence"/>
</dbReference>
<dbReference type="Gene3D" id="1.10.10.10">
    <property type="entry name" value="Winged helix-like DNA-binding domain superfamily/Winged helix DNA-binding domain"/>
    <property type="match status" value="1"/>
</dbReference>
<dbReference type="Gene3D" id="3.40.190.290">
    <property type="match status" value="1"/>
</dbReference>
<dbReference type="PRINTS" id="PR00039">
    <property type="entry name" value="HTHLYSR"/>
</dbReference>
<protein>
    <submittedName>
        <fullName evidence="6">LysR family transcriptional regulator</fullName>
    </submittedName>
</protein>
<dbReference type="InterPro" id="IPR036390">
    <property type="entry name" value="WH_DNA-bd_sf"/>
</dbReference>
<proteinExistence type="inferred from homology"/>
<name>A0ABW3HD29_9SPHN</name>
<dbReference type="PROSITE" id="PS50931">
    <property type="entry name" value="HTH_LYSR"/>
    <property type="match status" value="1"/>
</dbReference>
<dbReference type="PANTHER" id="PTHR30419">
    <property type="entry name" value="HTH-TYPE TRANSCRIPTIONAL REGULATOR YBHD"/>
    <property type="match status" value="1"/>
</dbReference>
<dbReference type="InterPro" id="IPR000847">
    <property type="entry name" value="LysR_HTH_N"/>
</dbReference>
<evidence type="ECO:0000259" key="5">
    <source>
        <dbReference type="PROSITE" id="PS50931"/>
    </source>
</evidence>
<evidence type="ECO:0000256" key="4">
    <source>
        <dbReference type="ARBA" id="ARBA00023163"/>
    </source>
</evidence>
<organism evidence="6 7">
    <name type="scientific">Sphingomonas canadensis</name>
    <dbReference type="NCBI Taxonomy" id="1219257"/>
    <lineage>
        <taxon>Bacteria</taxon>
        <taxon>Pseudomonadati</taxon>
        <taxon>Pseudomonadota</taxon>
        <taxon>Alphaproteobacteria</taxon>
        <taxon>Sphingomonadales</taxon>
        <taxon>Sphingomonadaceae</taxon>
        <taxon>Sphingomonas</taxon>
    </lineage>
</organism>
<dbReference type="Pfam" id="PF03466">
    <property type="entry name" value="LysR_substrate"/>
    <property type="match status" value="1"/>
</dbReference>
<dbReference type="InterPro" id="IPR050950">
    <property type="entry name" value="HTH-type_LysR_regulators"/>
</dbReference>
<accession>A0ABW3HD29</accession>
<evidence type="ECO:0000313" key="7">
    <source>
        <dbReference type="Proteomes" id="UP001596977"/>
    </source>
</evidence>
<sequence>MHPIDARTLEIFRTVAETGSATRAAERLNSTQPSITRAVGAFEKQCGFKLFERGRYGMTLTEAGSALLESVDRSFAGLNMVQEAIGQLRLGLPGTLRTVAIPVVAEGALCDLLAEFARAHPRVAINIKSAHPQTVVNDILTGEVDLGAIIGAPPQGFDLAARVIGERRMKIAVPADHRLANRDRIHFRELHGEQFVMMVQPHNIRLAVETMMNDFGVRPSIAHEVSTQRTVVELARRTGAIGFADDEVIDSVSRSDVMAIELDPPTRWNINLIYRRDRKQSPVCETFLQWLDAR</sequence>